<gene>
    <name evidence="1" type="ORF">METZ01_LOCUS398093</name>
</gene>
<accession>A0A382VFG5</accession>
<protein>
    <submittedName>
        <fullName evidence="1">Uncharacterized protein</fullName>
    </submittedName>
</protein>
<evidence type="ECO:0000313" key="1">
    <source>
        <dbReference type="EMBL" id="SVD45239.1"/>
    </source>
</evidence>
<dbReference type="AlphaFoldDB" id="A0A382VFG5"/>
<proteinExistence type="predicted"/>
<sequence length="43" mass="5183">DLNKLVDEEEYEIKTFDKQSVKLNISVFCRNTYNEYTHVRENG</sequence>
<name>A0A382VFG5_9ZZZZ</name>
<organism evidence="1">
    <name type="scientific">marine metagenome</name>
    <dbReference type="NCBI Taxonomy" id="408172"/>
    <lineage>
        <taxon>unclassified sequences</taxon>
        <taxon>metagenomes</taxon>
        <taxon>ecological metagenomes</taxon>
    </lineage>
</organism>
<reference evidence="1" key="1">
    <citation type="submission" date="2018-05" db="EMBL/GenBank/DDBJ databases">
        <authorList>
            <person name="Lanie J.A."/>
            <person name="Ng W.-L."/>
            <person name="Kazmierczak K.M."/>
            <person name="Andrzejewski T.M."/>
            <person name="Davidsen T.M."/>
            <person name="Wayne K.J."/>
            <person name="Tettelin H."/>
            <person name="Glass J.I."/>
            <person name="Rusch D."/>
            <person name="Podicherti R."/>
            <person name="Tsui H.-C.T."/>
            <person name="Winkler M.E."/>
        </authorList>
    </citation>
    <scope>NUCLEOTIDE SEQUENCE</scope>
</reference>
<feature type="non-terminal residue" evidence="1">
    <location>
        <position position="1"/>
    </location>
</feature>
<dbReference type="EMBL" id="UINC01151558">
    <property type="protein sequence ID" value="SVD45239.1"/>
    <property type="molecule type" value="Genomic_DNA"/>
</dbReference>